<accession>A0A419W5C0</accession>
<proteinExistence type="predicted"/>
<keyword evidence="1" id="KW-0812">Transmembrane</keyword>
<organism evidence="2 3">
    <name type="scientific">Mangrovibacterium diazotrophicum</name>
    <dbReference type="NCBI Taxonomy" id="1261403"/>
    <lineage>
        <taxon>Bacteria</taxon>
        <taxon>Pseudomonadati</taxon>
        <taxon>Bacteroidota</taxon>
        <taxon>Bacteroidia</taxon>
        <taxon>Marinilabiliales</taxon>
        <taxon>Prolixibacteraceae</taxon>
        <taxon>Mangrovibacterium</taxon>
    </lineage>
</organism>
<gene>
    <name evidence="2" type="ORF">BC643_1000</name>
</gene>
<evidence type="ECO:0000256" key="1">
    <source>
        <dbReference type="SAM" id="Phobius"/>
    </source>
</evidence>
<dbReference type="RefSeq" id="WP_120272047.1">
    <property type="nucleotide sequence ID" value="NZ_RAPN01000001.1"/>
</dbReference>
<feature type="transmembrane region" description="Helical" evidence="1">
    <location>
        <begin position="39"/>
        <end position="59"/>
    </location>
</feature>
<keyword evidence="1" id="KW-1133">Transmembrane helix</keyword>
<comment type="caution">
    <text evidence="2">The sequence shown here is derived from an EMBL/GenBank/DDBJ whole genome shotgun (WGS) entry which is preliminary data.</text>
</comment>
<dbReference type="OrthoDB" id="9975838at2"/>
<reference evidence="2 3" key="1">
    <citation type="submission" date="2018-09" db="EMBL/GenBank/DDBJ databases">
        <title>Genomic Encyclopedia of Archaeal and Bacterial Type Strains, Phase II (KMG-II): from individual species to whole genera.</title>
        <authorList>
            <person name="Goeker M."/>
        </authorList>
    </citation>
    <scope>NUCLEOTIDE SEQUENCE [LARGE SCALE GENOMIC DNA]</scope>
    <source>
        <strain evidence="2 3">DSM 27148</strain>
    </source>
</reference>
<keyword evidence="1" id="KW-0472">Membrane</keyword>
<dbReference type="EMBL" id="RAPN01000001">
    <property type="protein sequence ID" value="RKD90659.1"/>
    <property type="molecule type" value="Genomic_DNA"/>
</dbReference>
<evidence type="ECO:0000313" key="2">
    <source>
        <dbReference type="EMBL" id="RKD90659.1"/>
    </source>
</evidence>
<sequence>MPKFEIAKKTYIEVLIYGLIGLLVLSLSVIAWGEIPKESFAIVLLFVIAGILFVAFKIVPNLSIKKHVSLGLIDFCPDRLIIENTLREKREILIRDIDNLSLKLIGFDGQNRFVDSREVIATAYLPNSNPLNGLGNRLQFAFNQSEYKFEFYVGSIDDYNELKELVKDWPKLNRKIRIDVLR</sequence>
<evidence type="ECO:0000313" key="3">
    <source>
        <dbReference type="Proteomes" id="UP000283387"/>
    </source>
</evidence>
<name>A0A419W5C0_9BACT</name>
<dbReference type="Proteomes" id="UP000283387">
    <property type="component" value="Unassembled WGS sequence"/>
</dbReference>
<protein>
    <submittedName>
        <fullName evidence="2">Uncharacterized protein</fullName>
    </submittedName>
</protein>
<feature type="transmembrane region" description="Helical" evidence="1">
    <location>
        <begin position="12"/>
        <end position="33"/>
    </location>
</feature>
<dbReference type="AlphaFoldDB" id="A0A419W5C0"/>
<keyword evidence="3" id="KW-1185">Reference proteome</keyword>